<evidence type="ECO:0000256" key="1">
    <source>
        <dbReference type="SAM" id="Phobius"/>
    </source>
</evidence>
<proteinExistence type="predicted"/>
<keyword evidence="3" id="KW-1185">Reference proteome</keyword>
<keyword evidence="1" id="KW-1133">Transmembrane helix</keyword>
<accession>A0A5M9P4X0</accession>
<dbReference type="RefSeq" id="WP_143691572.1">
    <property type="nucleotide sequence ID" value="NZ_AP025493.1"/>
</dbReference>
<keyword evidence="1" id="KW-0812">Transmembrane</keyword>
<keyword evidence="1" id="KW-0472">Membrane</keyword>
<evidence type="ECO:0000313" key="3">
    <source>
        <dbReference type="Proteomes" id="UP000322521"/>
    </source>
</evidence>
<dbReference type="OrthoDB" id="9965011at2"/>
<sequence>MKNWLERNKIYFETLAPVLISIAALLVSVSSYLLTEKQLRIASLDAEPNIFLKEVYLYDPTLKRAYEQELRIFNSGESISNFDASLHTIVEVEFFTPQGKQTTYVPLYGYYHGWYPTAEPTGELTLVKGHLNNERFFDVIWSLKDPKFVEEHGTVFLRLRHSVEVTYRNKLGEKGQKYFIDHSPASKNHYLAFNRNFDPLKAKDVSDLNLEHLSLVINEKKLAMAH</sequence>
<gene>
    <name evidence="2" type="ORF">F4W18_06440</name>
</gene>
<reference evidence="2 3" key="1">
    <citation type="submission" date="2019-09" db="EMBL/GenBank/DDBJ databases">
        <title>Draft genome sequence of various Type strains from the CCUG.</title>
        <authorList>
            <person name="Pineiro-Iglesias B."/>
            <person name="Tunovic T."/>
            <person name="Unosson C."/>
            <person name="Inganas E."/>
            <person name="Ohlen M."/>
            <person name="Cardew S."/>
            <person name="Jensie-Markopoulos S."/>
            <person name="Salva-Serra F."/>
            <person name="Jaen-Luchoro D."/>
            <person name="Karlsson R."/>
            <person name="Svensson-Stadler L."/>
            <person name="Chun J."/>
            <person name="Moore E."/>
        </authorList>
    </citation>
    <scope>NUCLEOTIDE SEQUENCE [LARGE SCALE GENOMIC DNA]</scope>
    <source>
        <strain evidence="2 3">CCUG 56969T</strain>
    </source>
</reference>
<dbReference type="AlphaFoldDB" id="A0A5M9P4X0"/>
<evidence type="ECO:0000313" key="2">
    <source>
        <dbReference type="EMBL" id="KAA8679855.1"/>
    </source>
</evidence>
<protein>
    <submittedName>
        <fullName evidence="2">Uncharacterized protein</fullName>
    </submittedName>
</protein>
<dbReference type="Proteomes" id="UP000322521">
    <property type="component" value="Unassembled WGS sequence"/>
</dbReference>
<dbReference type="EMBL" id="VXJS01000002">
    <property type="protein sequence ID" value="KAA8679855.1"/>
    <property type="molecule type" value="Genomic_DNA"/>
</dbReference>
<comment type="caution">
    <text evidence="2">The sequence shown here is derived from an EMBL/GenBank/DDBJ whole genome shotgun (WGS) entry which is preliminary data.</text>
</comment>
<organism evidence="2 3">
    <name type="scientific">Vibrio gigantis</name>
    <dbReference type="NCBI Taxonomy" id="296199"/>
    <lineage>
        <taxon>Bacteria</taxon>
        <taxon>Pseudomonadati</taxon>
        <taxon>Pseudomonadota</taxon>
        <taxon>Gammaproteobacteria</taxon>
        <taxon>Vibrionales</taxon>
        <taxon>Vibrionaceae</taxon>
        <taxon>Vibrio</taxon>
    </lineage>
</organism>
<feature type="transmembrane region" description="Helical" evidence="1">
    <location>
        <begin position="12"/>
        <end position="34"/>
    </location>
</feature>
<name>A0A5M9P4X0_9VIBR</name>